<accession>A0AAU9MDY1</accession>
<dbReference type="AlphaFoldDB" id="A0AAU9MDY1"/>
<proteinExistence type="predicted"/>
<dbReference type="Gene3D" id="3.40.50.11060">
    <property type="entry name" value="GTPase HflX, N-terminal domain"/>
    <property type="match status" value="1"/>
</dbReference>
<reference evidence="2 3" key="1">
    <citation type="submission" date="2022-01" db="EMBL/GenBank/DDBJ databases">
        <authorList>
            <person name="Xiong W."/>
            <person name="Schranz E."/>
        </authorList>
    </citation>
    <scope>NUCLEOTIDE SEQUENCE [LARGE SCALE GENOMIC DNA]</scope>
</reference>
<comment type="caution">
    <text evidence="2">The sequence shown here is derived from an EMBL/GenBank/DDBJ whole genome shotgun (WGS) entry which is preliminary data.</text>
</comment>
<dbReference type="PANTHER" id="PTHR10229">
    <property type="entry name" value="GTP-BINDING PROTEIN HFLX"/>
    <property type="match status" value="1"/>
</dbReference>
<keyword evidence="3" id="KW-1185">Reference proteome</keyword>
<protein>
    <submittedName>
        <fullName evidence="2">Uncharacterized protein</fullName>
    </submittedName>
</protein>
<dbReference type="GO" id="GO:0043022">
    <property type="term" value="F:ribosome binding"/>
    <property type="evidence" value="ECO:0007669"/>
    <property type="project" value="TreeGrafter"/>
</dbReference>
<name>A0AAU9MDY1_9ASTR</name>
<evidence type="ECO:0000313" key="2">
    <source>
        <dbReference type="EMBL" id="CAH1424872.1"/>
    </source>
</evidence>
<gene>
    <name evidence="2" type="ORF">LVIROSA_LOCUS12048</name>
</gene>
<keyword evidence="1" id="KW-0175">Coiled coil</keyword>
<dbReference type="Proteomes" id="UP001157418">
    <property type="component" value="Unassembled WGS sequence"/>
</dbReference>
<dbReference type="InterPro" id="IPR016496">
    <property type="entry name" value="GTPase_HflX"/>
</dbReference>
<dbReference type="InterPro" id="IPR042108">
    <property type="entry name" value="GTPase_HflX_N_sf"/>
</dbReference>
<evidence type="ECO:0000313" key="3">
    <source>
        <dbReference type="Proteomes" id="UP001157418"/>
    </source>
</evidence>
<dbReference type="PANTHER" id="PTHR10229:SF0">
    <property type="entry name" value="GTP-BINDING PROTEIN 6-RELATED"/>
    <property type="match status" value="1"/>
</dbReference>
<sequence length="170" mass="19638">MLSFSSLKTSSFPFQMKKIQQQGNRDKDEADYLKQDVENKMRSDRDKLILDLLNKRASTSEAQIQANLARLQYEVKRAQKIDREPTFKRIVELKQKMDSLRERRARERLSQQSKSVISMVGYTNYGKSNELTGAGVCCKDQFFTTMDPVTKKVDLYTNSDAVKFIAATFT</sequence>
<dbReference type="EMBL" id="CAKMRJ010001993">
    <property type="protein sequence ID" value="CAH1424872.1"/>
    <property type="molecule type" value="Genomic_DNA"/>
</dbReference>
<feature type="coiled-coil region" evidence="1">
    <location>
        <begin position="61"/>
        <end position="110"/>
    </location>
</feature>
<organism evidence="2 3">
    <name type="scientific">Lactuca virosa</name>
    <dbReference type="NCBI Taxonomy" id="75947"/>
    <lineage>
        <taxon>Eukaryota</taxon>
        <taxon>Viridiplantae</taxon>
        <taxon>Streptophyta</taxon>
        <taxon>Embryophyta</taxon>
        <taxon>Tracheophyta</taxon>
        <taxon>Spermatophyta</taxon>
        <taxon>Magnoliopsida</taxon>
        <taxon>eudicotyledons</taxon>
        <taxon>Gunneridae</taxon>
        <taxon>Pentapetalae</taxon>
        <taxon>asterids</taxon>
        <taxon>campanulids</taxon>
        <taxon>Asterales</taxon>
        <taxon>Asteraceae</taxon>
        <taxon>Cichorioideae</taxon>
        <taxon>Cichorieae</taxon>
        <taxon>Lactucinae</taxon>
        <taxon>Lactuca</taxon>
    </lineage>
</organism>
<dbReference type="GO" id="GO:0005525">
    <property type="term" value="F:GTP binding"/>
    <property type="evidence" value="ECO:0007669"/>
    <property type="project" value="InterPro"/>
</dbReference>
<evidence type="ECO:0000256" key="1">
    <source>
        <dbReference type="SAM" id="Coils"/>
    </source>
</evidence>
<dbReference type="GO" id="GO:0005737">
    <property type="term" value="C:cytoplasm"/>
    <property type="evidence" value="ECO:0007669"/>
    <property type="project" value="TreeGrafter"/>
</dbReference>